<dbReference type="SUPFAM" id="SSF55347">
    <property type="entry name" value="Glyceraldehyde-3-phosphate dehydrogenase-like, C-terminal domain"/>
    <property type="match status" value="1"/>
</dbReference>
<feature type="domain" description="Gfo/Idh/MocA-like oxidoreductase N-terminal" evidence="1">
    <location>
        <begin position="39"/>
        <end position="156"/>
    </location>
</feature>
<reference evidence="4" key="1">
    <citation type="submission" date="2017-09" db="EMBL/GenBank/DDBJ databases">
        <title>Metaegenomics of thermophilic ammonia-oxidizing enrichment culture.</title>
        <authorList>
            <person name="Kato S."/>
            <person name="Suzuki K."/>
        </authorList>
    </citation>
    <scope>NUCLEOTIDE SEQUENCE [LARGE SCALE GENOMIC DNA]</scope>
</reference>
<dbReference type="InterPro" id="IPR050463">
    <property type="entry name" value="Gfo/Idh/MocA_oxidrdct_glycsds"/>
</dbReference>
<dbReference type="AlphaFoldDB" id="A0A2H5X8X6"/>
<organism evidence="3 4">
    <name type="scientific">Candidatus Fervidibacter japonicus</name>
    <dbReference type="NCBI Taxonomy" id="2035412"/>
    <lineage>
        <taxon>Bacteria</taxon>
        <taxon>Candidatus Fervidibacterota</taxon>
        <taxon>Candidatus Fervidibacter</taxon>
    </lineage>
</organism>
<evidence type="ECO:0000313" key="3">
    <source>
        <dbReference type="EMBL" id="GBC97639.1"/>
    </source>
</evidence>
<dbReference type="Pfam" id="PF01408">
    <property type="entry name" value="GFO_IDH_MocA"/>
    <property type="match status" value="1"/>
</dbReference>
<feature type="domain" description="Gfo/Idh/MocA-like oxidoreductase bacterial type C-terminal" evidence="2">
    <location>
        <begin position="165"/>
        <end position="431"/>
    </location>
</feature>
<comment type="caution">
    <text evidence="3">The sequence shown here is derived from an EMBL/GenBank/DDBJ whole genome shotgun (WGS) entry which is preliminary data.</text>
</comment>
<gene>
    <name evidence="3" type="primary">iolG_1</name>
    <name evidence="3" type="ORF">HRbin17_00127</name>
</gene>
<protein>
    <submittedName>
        <fullName evidence="3">Inositol 2-dehydrogenase</fullName>
        <ecNumber evidence="3">1.1.1.18</ecNumber>
    </submittedName>
</protein>
<dbReference type="InterPro" id="IPR043906">
    <property type="entry name" value="Gfo/Idh/MocA_OxRdtase_bact_C"/>
</dbReference>
<dbReference type="Proteomes" id="UP000236173">
    <property type="component" value="Unassembled WGS sequence"/>
</dbReference>
<dbReference type="GO" id="GO:0050112">
    <property type="term" value="F:inositol 2-dehydrogenase (NAD+) activity"/>
    <property type="evidence" value="ECO:0007669"/>
    <property type="project" value="UniProtKB-EC"/>
</dbReference>
<dbReference type="PANTHER" id="PTHR43818">
    <property type="entry name" value="BCDNA.GH03377"/>
    <property type="match status" value="1"/>
</dbReference>
<name>A0A2H5X8X6_9BACT</name>
<dbReference type="InterPro" id="IPR006311">
    <property type="entry name" value="TAT_signal"/>
</dbReference>
<dbReference type="PROSITE" id="PS51318">
    <property type="entry name" value="TAT"/>
    <property type="match status" value="1"/>
</dbReference>
<evidence type="ECO:0000259" key="2">
    <source>
        <dbReference type="Pfam" id="PF19051"/>
    </source>
</evidence>
<dbReference type="EMBL" id="BEHT01000001">
    <property type="protein sequence ID" value="GBC97639.1"/>
    <property type="molecule type" value="Genomic_DNA"/>
</dbReference>
<proteinExistence type="predicted"/>
<dbReference type="GO" id="GO:0000166">
    <property type="term" value="F:nucleotide binding"/>
    <property type="evidence" value="ECO:0007669"/>
    <property type="project" value="InterPro"/>
</dbReference>
<keyword evidence="3" id="KW-0560">Oxidoreductase</keyword>
<accession>A0A2H5X8X6</accession>
<dbReference type="SUPFAM" id="SSF51735">
    <property type="entry name" value="NAD(P)-binding Rossmann-fold domains"/>
    <property type="match status" value="1"/>
</dbReference>
<dbReference type="PANTHER" id="PTHR43818:SF5">
    <property type="entry name" value="OXIDOREDUCTASE FAMILY PROTEIN"/>
    <property type="match status" value="1"/>
</dbReference>
<dbReference type="Pfam" id="PF19051">
    <property type="entry name" value="GFO_IDH_MocA_C2"/>
    <property type="match status" value="1"/>
</dbReference>
<dbReference type="EC" id="1.1.1.18" evidence="3"/>
<dbReference type="InterPro" id="IPR000683">
    <property type="entry name" value="Gfo/Idh/MocA-like_OxRdtase_N"/>
</dbReference>
<dbReference type="Gene3D" id="3.30.360.10">
    <property type="entry name" value="Dihydrodipicolinate Reductase, domain 2"/>
    <property type="match status" value="1"/>
</dbReference>
<evidence type="ECO:0000259" key="1">
    <source>
        <dbReference type="Pfam" id="PF01408"/>
    </source>
</evidence>
<dbReference type="Gene3D" id="3.40.50.720">
    <property type="entry name" value="NAD(P)-binding Rossmann-like Domain"/>
    <property type="match status" value="1"/>
</dbReference>
<sequence>MKAGRRRFLQGAAGLGTTLLVTKGFGQDGKAPANERIGLGFIGVGGRGTALLREFQQFPDVNIVAVCDVHRERVERAVAVTDGKAVGVTDFRRVLDRKDVDAVVVATPPHWHALISISACQAGKDVYCEKPMCLTVAEAKAMVQAAERHRRVTQIGTQIHAGQNFRRVVEIVRSGMLGKITRVRVFVMQNVAPQGVGNPPDSAPPAELDWDMWCGPAKWRPFNPAVFGNHYYFRDYAGCGLLHNMGPHTLDLAFWALALKAPKSVTAVGGKFALQDISDVPDTLEAVYDFGDVVLTWSHSEACSYGFELHEGKGTGRRLGIAFHGTNGTLAATYSTFKLIPEGDRLDPTKLPEPSIPPSPGHTREWLDGIKTRRQPSCHFGYHYWIQLAISLGAIAFEVGRRVAWDDAAERVVNDEDANRLLAPVYRRPWALPQIAQATQG</sequence>
<evidence type="ECO:0000313" key="4">
    <source>
        <dbReference type="Proteomes" id="UP000236173"/>
    </source>
</evidence>
<dbReference type="InterPro" id="IPR036291">
    <property type="entry name" value="NAD(P)-bd_dom_sf"/>
</dbReference>